<dbReference type="GO" id="GO:0004888">
    <property type="term" value="F:transmembrane signaling receptor activity"/>
    <property type="evidence" value="ECO:0007669"/>
    <property type="project" value="TreeGrafter"/>
</dbReference>
<feature type="coiled-coil region" evidence="4">
    <location>
        <begin position="343"/>
        <end position="370"/>
    </location>
</feature>
<gene>
    <name evidence="8" type="ORF">HWD57_22265</name>
</gene>
<dbReference type="PANTHER" id="PTHR43531:SF11">
    <property type="entry name" value="METHYL-ACCEPTING CHEMOTAXIS PROTEIN 3"/>
    <property type="match status" value="1"/>
</dbReference>
<evidence type="ECO:0000259" key="6">
    <source>
        <dbReference type="PROSITE" id="PS50111"/>
    </source>
</evidence>
<dbReference type="Gene3D" id="6.10.340.10">
    <property type="match status" value="1"/>
</dbReference>
<keyword evidence="1" id="KW-0145">Chemotaxis</keyword>
<comment type="similarity">
    <text evidence="2">Belongs to the methyl-accepting chemotaxis (MCP) protein family.</text>
</comment>
<evidence type="ECO:0000313" key="9">
    <source>
        <dbReference type="Proteomes" id="UP000509684"/>
    </source>
</evidence>
<feature type="domain" description="Methyl-accepting transducer" evidence="6">
    <location>
        <begin position="252"/>
        <end position="372"/>
    </location>
</feature>
<accession>A0A7D5SHP9</accession>
<evidence type="ECO:0000259" key="7">
    <source>
        <dbReference type="PROSITE" id="PS50885"/>
    </source>
</evidence>
<dbReference type="SMART" id="SM00304">
    <property type="entry name" value="HAMP"/>
    <property type="match status" value="1"/>
</dbReference>
<dbReference type="Proteomes" id="UP000509684">
    <property type="component" value="Chromosome"/>
</dbReference>
<keyword evidence="5" id="KW-0812">Transmembrane</keyword>
<evidence type="ECO:0000256" key="1">
    <source>
        <dbReference type="ARBA" id="ARBA00022500"/>
    </source>
</evidence>
<dbReference type="GO" id="GO:0006935">
    <property type="term" value="P:chemotaxis"/>
    <property type="evidence" value="ECO:0007669"/>
    <property type="project" value="UniProtKB-KW"/>
</dbReference>
<dbReference type="PROSITE" id="PS50111">
    <property type="entry name" value="CHEMOTAXIS_TRANSDUC_2"/>
    <property type="match status" value="1"/>
</dbReference>
<dbReference type="GO" id="GO:0005886">
    <property type="term" value="C:plasma membrane"/>
    <property type="evidence" value="ECO:0007669"/>
    <property type="project" value="TreeGrafter"/>
</dbReference>
<reference evidence="8 9" key="1">
    <citation type="journal article" date="2019" name="Microbiome">
        <title>Annotated bacterial chromosomes from frame-shift-corrected long-read metagenomic data.</title>
        <authorList>
            <person name="Arumugam K."/>
            <person name="Bagci C."/>
            <person name="Bessarab I."/>
            <person name="Beier S."/>
            <person name="Buchfink B."/>
            <person name="Gorska A."/>
            <person name="Qiu G."/>
            <person name="Huson D.H."/>
            <person name="Williams R.B.H."/>
        </authorList>
    </citation>
    <scope>NUCLEOTIDE SEQUENCE [LARGE SCALE GENOMIC DNA]</scope>
    <source>
        <strain evidence="8">SSA1</strain>
    </source>
</reference>
<dbReference type="SUPFAM" id="SSF58104">
    <property type="entry name" value="Methyl-accepting chemotaxis protein (MCP) signaling domain"/>
    <property type="match status" value="1"/>
</dbReference>
<dbReference type="AlphaFoldDB" id="A0A7D5SHP9"/>
<dbReference type="InterPro" id="IPR051310">
    <property type="entry name" value="MCP_chemotaxis"/>
</dbReference>
<keyword evidence="3" id="KW-0807">Transducer</keyword>
<dbReference type="CDD" id="cd06225">
    <property type="entry name" value="HAMP"/>
    <property type="match status" value="1"/>
</dbReference>
<dbReference type="InterPro" id="IPR003660">
    <property type="entry name" value="HAMP_dom"/>
</dbReference>
<dbReference type="GO" id="GO:0007165">
    <property type="term" value="P:signal transduction"/>
    <property type="evidence" value="ECO:0007669"/>
    <property type="project" value="UniProtKB-KW"/>
</dbReference>
<feature type="transmembrane region" description="Helical" evidence="5">
    <location>
        <begin position="157"/>
        <end position="179"/>
    </location>
</feature>
<evidence type="ECO:0000256" key="5">
    <source>
        <dbReference type="SAM" id="Phobius"/>
    </source>
</evidence>
<sequence length="429" mass="45874">MYSGKRSTSCSIPCVTSTCSLLSRSMRVLDVHSRTYRLMTWAGTLDEKTLTADSKVLHADVDQVIASFGKWAADPGLADSEANLAEDIAVMLIKYKTPAANGLDFALTDDMTLGPTAMKATDESFRMLAALSDELVKVEEKLSQEAFELSHSIYRRAITVTVAALLAALVLAIGISLLITRNLKRPVNELLDVPQRLGDGDLTVRIRHSGKDEIGQMLSARQGLIGKLNALIGEVRGATNALSNASGKASANLLALNAAIEAARAGEYGKGFTVVAAEVHKLAERSPVAVQEICHIARELVKLAERAGSLLGDMLPSIRKTSDLVQEEIAAASREQRSDVGQINGVMGQLDQATQQNASASEELAATAEELGSQAVQQQELMTFFQLAEEGRDEATARLAAQVAAALPHTRQPGRVASTASPDYGFERF</sequence>
<dbReference type="SMART" id="SM00283">
    <property type="entry name" value="MA"/>
    <property type="match status" value="1"/>
</dbReference>
<dbReference type="Gene3D" id="1.10.287.950">
    <property type="entry name" value="Methyl-accepting chemotaxis protein"/>
    <property type="match status" value="1"/>
</dbReference>
<dbReference type="Pfam" id="PF00015">
    <property type="entry name" value="MCPsignal"/>
    <property type="match status" value="1"/>
</dbReference>
<dbReference type="PROSITE" id="PS50885">
    <property type="entry name" value="HAMP"/>
    <property type="match status" value="1"/>
</dbReference>
<organism evidence="8 9">
    <name type="scientific">Candidatus Accumulibacter cognatus</name>
    <dbReference type="NCBI Taxonomy" id="2954383"/>
    <lineage>
        <taxon>Bacteria</taxon>
        <taxon>Pseudomonadati</taxon>
        <taxon>Pseudomonadota</taxon>
        <taxon>Betaproteobacteria</taxon>
        <taxon>Candidatus Accumulibacter</taxon>
    </lineage>
</organism>
<dbReference type="PANTHER" id="PTHR43531">
    <property type="entry name" value="PROTEIN ICFG"/>
    <property type="match status" value="1"/>
</dbReference>
<feature type="domain" description="HAMP" evidence="7">
    <location>
        <begin position="181"/>
        <end position="233"/>
    </location>
</feature>
<dbReference type="EMBL" id="CP058708">
    <property type="protein sequence ID" value="QLH52199.1"/>
    <property type="molecule type" value="Genomic_DNA"/>
</dbReference>
<evidence type="ECO:0000256" key="4">
    <source>
        <dbReference type="SAM" id="Coils"/>
    </source>
</evidence>
<protein>
    <submittedName>
        <fullName evidence="8">Methyl-accepting chemotaxis protein</fullName>
    </submittedName>
</protein>
<evidence type="ECO:0000256" key="2">
    <source>
        <dbReference type="ARBA" id="ARBA00029447"/>
    </source>
</evidence>
<dbReference type="InterPro" id="IPR004089">
    <property type="entry name" value="MCPsignal_dom"/>
</dbReference>
<proteinExistence type="inferred from homology"/>
<dbReference type="KEGG" id="acog:HWD57_22265"/>
<dbReference type="Pfam" id="PF00672">
    <property type="entry name" value="HAMP"/>
    <property type="match status" value="1"/>
</dbReference>
<evidence type="ECO:0000313" key="8">
    <source>
        <dbReference type="EMBL" id="QLH52199.1"/>
    </source>
</evidence>
<evidence type="ECO:0000256" key="3">
    <source>
        <dbReference type="PROSITE-ProRule" id="PRU00284"/>
    </source>
</evidence>
<keyword evidence="5" id="KW-0472">Membrane</keyword>
<name>A0A7D5SHP9_9PROT</name>
<keyword evidence="5" id="KW-1133">Transmembrane helix</keyword>
<keyword evidence="4" id="KW-0175">Coiled coil</keyword>